<evidence type="ECO:0000256" key="1">
    <source>
        <dbReference type="SAM" id="SignalP"/>
    </source>
</evidence>
<dbReference type="SUPFAM" id="SSF47090">
    <property type="entry name" value="PGBD-like"/>
    <property type="match status" value="1"/>
</dbReference>
<dbReference type="Proteomes" id="UP001172102">
    <property type="component" value="Unassembled WGS sequence"/>
</dbReference>
<name>A0AA40BDK2_9PEZI</name>
<organism evidence="3 4">
    <name type="scientific">Lasiosphaeris hirsuta</name>
    <dbReference type="NCBI Taxonomy" id="260670"/>
    <lineage>
        <taxon>Eukaryota</taxon>
        <taxon>Fungi</taxon>
        <taxon>Dikarya</taxon>
        <taxon>Ascomycota</taxon>
        <taxon>Pezizomycotina</taxon>
        <taxon>Sordariomycetes</taxon>
        <taxon>Sordariomycetidae</taxon>
        <taxon>Sordariales</taxon>
        <taxon>Lasiosphaeriaceae</taxon>
        <taxon>Lasiosphaeris</taxon>
    </lineage>
</organism>
<feature type="signal peptide" evidence="1">
    <location>
        <begin position="1"/>
        <end position="19"/>
    </location>
</feature>
<feature type="domain" description="Peptidoglycan binding-like" evidence="2">
    <location>
        <begin position="54"/>
        <end position="108"/>
    </location>
</feature>
<dbReference type="InterPro" id="IPR036365">
    <property type="entry name" value="PGBD-like_sf"/>
</dbReference>
<reference evidence="3" key="1">
    <citation type="submission" date="2023-06" db="EMBL/GenBank/DDBJ databases">
        <title>Genome-scale phylogeny and comparative genomics of the fungal order Sordariales.</title>
        <authorList>
            <consortium name="Lawrence Berkeley National Laboratory"/>
            <person name="Hensen N."/>
            <person name="Bonometti L."/>
            <person name="Westerberg I."/>
            <person name="Brannstrom I.O."/>
            <person name="Guillou S."/>
            <person name="Cros-Aarteil S."/>
            <person name="Calhoun S."/>
            <person name="Haridas S."/>
            <person name="Kuo A."/>
            <person name="Mondo S."/>
            <person name="Pangilinan J."/>
            <person name="Riley R."/>
            <person name="Labutti K."/>
            <person name="Andreopoulos B."/>
            <person name="Lipzen A."/>
            <person name="Chen C."/>
            <person name="Yanf M."/>
            <person name="Daum C."/>
            <person name="Ng V."/>
            <person name="Clum A."/>
            <person name="Steindorff A."/>
            <person name="Ohm R."/>
            <person name="Martin F."/>
            <person name="Silar P."/>
            <person name="Natvig D."/>
            <person name="Lalanne C."/>
            <person name="Gautier V."/>
            <person name="Ament-Velasquez S.L."/>
            <person name="Kruys A."/>
            <person name="Hutchinson M.I."/>
            <person name="Powell A.J."/>
            <person name="Barry K."/>
            <person name="Miller A.N."/>
            <person name="Grigoriev I.V."/>
            <person name="Debuchy R."/>
            <person name="Gladieux P."/>
            <person name="Thoren M.H."/>
            <person name="Johannesson H."/>
        </authorList>
    </citation>
    <scope>NUCLEOTIDE SEQUENCE</scope>
    <source>
        <strain evidence="3">SMH4607-1</strain>
    </source>
</reference>
<dbReference type="Gene3D" id="1.10.101.10">
    <property type="entry name" value="PGBD-like superfamily/PGBD"/>
    <property type="match status" value="1"/>
</dbReference>
<evidence type="ECO:0000259" key="2">
    <source>
        <dbReference type="Pfam" id="PF01471"/>
    </source>
</evidence>
<keyword evidence="4" id="KW-1185">Reference proteome</keyword>
<feature type="chain" id="PRO_5041323035" description="Peptidoglycan binding-like domain-containing protein" evidence="1">
    <location>
        <begin position="20"/>
        <end position="130"/>
    </location>
</feature>
<evidence type="ECO:0000313" key="3">
    <source>
        <dbReference type="EMBL" id="KAK0732268.1"/>
    </source>
</evidence>
<dbReference type="Pfam" id="PF01471">
    <property type="entry name" value="PG_binding_1"/>
    <property type="match status" value="1"/>
</dbReference>
<dbReference type="InterPro" id="IPR036366">
    <property type="entry name" value="PGBDSf"/>
</dbReference>
<protein>
    <recommendedName>
        <fullName evidence="2">Peptidoglycan binding-like domain-containing protein</fullName>
    </recommendedName>
</protein>
<accession>A0AA40BDK2</accession>
<proteinExistence type="predicted"/>
<evidence type="ECO:0000313" key="4">
    <source>
        <dbReference type="Proteomes" id="UP001172102"/>
    </source>
</evidence>
<dbReference type="EMBL" id="JAUKUA010000001">
    <property type="protein sequence ID" value="KAK0732268.1"/>
    <property type="molecule type" value="Genomic_DNA"/>
</dbReference>
<gene>
    <name evidence="3" type="ORF">B0H67DRAFT_549866</name>
</gene>
<dbReference type="AlphaFoldDB" id="A0AA40BDK2"/>
<dbReference type="InterPro" id="IPR002477">
    <property type="entry name" value="Peptidoglycan-bd-like"/>
</dbReference>
<sequence>MHLSSITALLVFALPATLAADCNRADYFKPGAYNLYMPFRGNSINCQLAEGNNSDAVKALQTQLNLCNGGKLDVDGDFGGKTKAALKAAQKANGADDDGVYGPETRSRIKFGLYFNGNPSDKVCKRLSDW</sequence>
<comment type="caution">
    <text evidence="3">The sequence shown here is derived from an EMBL/GenBank/DDBJ whole genome shotgun (WGS) entry which is preliminary data.</text>
</comment>
<keyword evidence="1" id="KW-0732">Signal</keyword>